<feature type="domain" description="HAMP" evidence="11">
    <location>
        <begin position="305"/>
        <end position="359"/>
    </location>
</feature>
<protein>
    <submittedName>
        <fullName evidence="12">Histidine kinase</fullName>
    </submittedName>
</protein>
<keyword evidence="2" id="KW-1003">Cell membrane</keyword>
<dbReference type="AlphaFoldDB" id="A0A8J3EZL8"/>
<dbReference type="RefSeq" id="WP_087999764.1">
    <property type="nucleotide sequence ID" value="NZ_BMHB01000001.1"/>
</dbReference>
<reference evidence="13" key="1">
    <citation type="journal article" date="2019" name="Int. J. Syst. Evol. Microbiol.">
        <title>The Global Catalogue of Microorganisms (GCM) 10K type strain sequencing project: providing services to taxonomists for standard genome sequencing and annotation.</title>
        <authorList>
            <consortium name="The Broad Institute Genomics Platform"/>
            <consortium name="The Broad Institute Genome Sequencing Center for Infectious Disease"/>
            <person name="Wu L."/>
            <person name="Ma J."/>
        </authorList>
    </citation>
    <scope>NUCLEOTIDE SEQUENCE [LARGE SCALE GENOMIC DNA]</scope>
    <source>
        <strain evidence="13">CGMCC 1.14993</strain>
    </source>
</reference>
<evidence type="ECO:0000313" key="12">
    <source>
        <dbReference type="EMBL" id="GGI15427.1"/>
    </source>
</evidence>
<keyword evidence="6 12" id="KW-0418">Kinase</keyword>
<comment type="subcellular location">
    <subcellularLocation>
        <location evidence="1">Cell membrane</location>
        <topology evidence="1">Multi-pass membrane protein</topology>
    </subcellularLocation>
</comment>
<evidence type="ECO:0000256" key="8">
    <source>
        <dbReference type="ARBA" id="ARBA00023136"/>
    </source>
</evidence>
<proteinExistence type="predicted"/>
<evidence type="ECO:0000256" key="10">
    <source>
        <dbReference type="SAM" id="Phobius"/>
    </source>
</evidence>
<organism evidence="12 13">
    <name type="scientific">Gottfriedia solisilvae</name>
    <dbReference type="NCBI Taxonomy" id="1516104"/>
    <lineage>
        <taxon>Bacteria</taxon>
        <taxon>Bacillati</taxon>
        <taxon>Bacillota</taxon>
        <taxon>Bacilli</taxon>
        <taxon>Bacillales</taxon>
        <taxon>Bacillaceae</taxon>
        <taxon>Gottfriedia</taxon>
    </lineage>
</organism>
<dbReference type="Gene3D" id="3.30.450.20">
    <property type="entry name" value="PAS domain"/>
    <property type="match status" value="2"/>
</dbReference>
<dbReference type="PROSITE" id="PS50885">
    <property type="entry name" value="HAMP"/>
    <property type="match status" value="1"/>
</dbReference>
<comment type="caution">
    <text evidence="12">The sequence shown here is derived from an EMBL/GenBank/DDBJ whole genome shotgun (WGS) entry which is preliminary data.</text>
</comment>
<keyword evidence="7 10" id="KW-1133">Transmembrane helix</keyword>
<dbReference type="CDD" id="cd18773">
    <property type="entry name" value="PDC1_HK_sensor"/>
    <property type="match status" value="1"/>
</dbReference>
<keyword evidence="5 10" id="KW-0812">Transmembrane</keyword>
<sequence length="575" mass="66465">MKRKRLKVQIAYTYIIISLLTLLIIGSLLYYLVSNLILKESIQSTKSSVKKSGTYIEMYLDKLKNVSDLIIENNEVKDFIKNGNKKSEINAMRFLNVVKSSDSYIKSILIVSKDGKVLSNERDLSKDMNSNMMEESWYVSAIKSNNTPFHSSLRLQKFPMKKNNWVISMSREVKGVNNKHLGVLLIDIEYKVIEDYLNEIYLGKKGFAFILNSKEEVVYHKDPTYFGNKKKREYLVKIKDMKEGYTRSKNVLTEHYKVKNADWLIIGISFLDELSKFRNQLIITIILVGILMLLIIIISSTLLANRITKPIYRLEHLMKVVEKGDFNIDFTESTNGSIEVFSLSKHFHKMVLEIKNLLVEIEEKEKNVRIHELSVLHSQINPHFLYNTLDTIVWMTEFEEKERVISITKALAKFFQLSLSGGNEFTTIQNEIEHVKQYLFIQKERYGEKLSYSIDYNPALNDVKIPKILLQPIVENAIYHGIRESDENGEITIRLEKDHKDILFFIQDNGIGFDTTKLNAINKMKTAKLGGIGISNVNKRIKLYYGESYGISIQSIIGKGTKVMIRIKTLKSDSI</sequence>
<dbReference type="PANTHER" id="PTHR42713">
    <property type="entry name" value="HISTIDINE KINASE-RELATED"/>
    <property type="match status" value="1"/>
</dbReference>
<dbReference type="GO" id="GO:0005886">
    <property type="term" value="C:plasma membrane"/>
    <property type="evidence" value="ECO:0007669"/>
    <property type="project" value="UniProtKB-SubCell"/>
</dbReference>
<keyword evidence="8 10" id="KW-0472">Membrane</keyword>
<keyword evidence="4" id="KW-0808">Transferase</keyword>
<dbReference type="Pfam" id="PF02743">
    <property type="entry name" value="dCache_1"/>
    <property type="match status" value="1"/>
</dbReference>
<dbReference type="OrthoDB" id="9776552at2"/>
<accession>A0A8J3EZL8</accession>
<dbReference type="GO" id="GO:0000155">
    <property type="term" value="F:phosphorelay sensor kinase activity"/>
    <property type="evidence" value="ECO:0007669"/>
    <property type="project" value="InterPro"/>
</dbReference>
<keyword evidence="9" id="KW-0175">Coiled coil</keyword>
<gene>
    <name evidence="12" type="ORF">GCM10007380_27920</name>
</gene>
<dbReference type="Pfam" id="PF06580">
    <property type="entry name" value="His_kinase"/>
    <property type="match status" value="1"/>
</dbReference>
<evidence type="ECO:0000256" key="6">
    <source>
        <dbReference type="ARBA" id="ARBA00022777"/>
    </source>
</evidence>
<dbReference type="InterPro" id="IPR036890">
    <property type="entry name" value="HATPase_C_sf"/>
</dbReference>
<keyword evidence="3" id="KW-0597">Phosphoprotein</keyword>
<evidence type="ECO:0000256" key="2">
    <source>
        <dbReference type="ARBA" id="ARBA00022475"/>
    </source>
</evidence>
<dbReference type="PANTHER" id="PTHR42713:SF2">
    <property type="entry name" value="TWO-COMPONENT SENSOR KINASE YESM"/>
    <property type="match status" value="1"/>
</dbReference>
<evidence type="ECO:0000256" key="5">
    <source>
        <dbReference type="ARBA" id="ARBA00022692"/>
    </source>
</evidence>
<dbReference type="Gene3D" id="6.10.340.10">
    <property type="match status" value="1"/>
</dbReference>
<dbReference type="InterPro" id="IPR003594">
    <property type="entry name" value="HATPase_dom"/>
</dbReference>
<feature type="transmembrane region" description="Helical" evidence="10">
    <location>
        <begin position="12"/>
        <end position="33"/>
    </location>
</feature>
<evidence type="ECO:0000256" key="9">
    <source>
        <dbReference type="SAM" id="Coils"/>
    </source>
</evidence>
<evidence type="ECO:0000256" key="4">
    <source>
        <dbReference type="ARBA" id="ARBA00022679"/>
    </source>
</evidence>
<dbReference type="EMBL" id="BMHB01000001">
    <property type="protein sequence ID" value="GGI15427.1"/>
    <property type="molecule type" value="Genomic_DNA"/>
</dbReference>
<evidence type="ECO:0000256" key="1">
    <source>
        <dbReference type="ARBA" id="ARBA00004651"/>
    </source>
</evidence>
<keyword evidence="13" id="KW-1185">Reference proteome</keyword>
<feature type="transmembrane region" description="Helical" evidence="10">
    <location>
        <begin position="281"/>
        <end position="304"/>
    </location>
</feature>
<dbReference type="SMART" id="SM00387">
    <property type="entry name" value="HATPase_c"/>
    <property type="match status" value="1"/>
</dbReference>
<feature type="coiled-coil region" evidence="9">
    <location>
        <begin position="347"/>
        <end position="374"/>
    </location>
</feature>
<dbReference type="InterPro" id="IPR003660">
    <property type="entry name" value="HAMP_dom"/>
</dbReference>
<dbReference type="InterPro" id="IPR010559">
    <property type="entry name" value="Sig_transdc_His_kin_internal"/>
</dbReference>
<dbReference type="SUPFAM" id="SSF55874">
    <property type="entry name" value="ATPase domain of HSP90 chaperone/DNA topoisomerase II/histidine kinase"/>
    <property type="match status" value="1"/>
</dbReference>
<dbReference type="InterPro" id="IPR033479">
    <property type="entry name" value="dCache_1"/>
</dbReference>
<evidence type="ECO:0000256" key="7">
    <source>
        <dbReference type="ARBA" id="ARBA00022989"/>
    </source>
</evidence>
<dbReference type="Pfam" id="PF02518">
    <property type="entry name" value="HATPase_c"/>
    <property type="match status" value="1"/>
</dbReference>
<name>A0A8J3EZL8_9BACI</name>
<evidence type="ECO:0000259" key="11">
    <source>
        <dbReference type="PROSITE" id="PS50885"/>
    </source>
</evidence>
<dbReference type="InterPro" id="IPR051552">
    <property type="entry name" value="HptR"/>
</dbReference>
<dbReference type="Proteomes" id="UP000626244">
    <property type="component" value="Unassembled WGS sequence"/>
</dbReference>
<dbReference type="Gene3D" id="3.30.565.10">
    <property type="entry name" value="Histidine kinase-like ATPase, C-terminal domain"/>
    <property type="match status" value="1"/>
</dbReference>
<evidence type="ECO:0000313" key="13">
    <source>
        <dbReference type="Proteomes" id="UP000626244"/>
    </source>
</evidence>
<evidence type="ECO:0000256" key="3">
    <source>
        <dbReference type="ARBA" id="ARBA00022553"/>
    </source>
</evidence>